<dbReference type="AlphaFoldDB" id="A0A1U7JHK5"/>
<name>A0A1U7JHK5_9HYPH</name>
<gene>
    <name evidence="3" type="ORF">A3843_07045</name>
</gene>
<keyword evidence="1" id="KW-1133">Transmembrane helix</keyword>
<reference evidence="3 4" key="1">
    <citation type="submission" date="2016-03" db="EMBL/GenBank/DDBJ databases">
        <title>Genome sequence of Nesiotobacter sp. nov., a moderately halophilic alphaproteobacterium isolated from the Yellow Sea, China.</title>
        <authorList>
            <person name="Zhang G."/>
            <person name="Zhang R."/>
        </authorList>
    </citation>
    <scope>NUCLEOTIDE SEQUENCE [LARGE SCALE GENOMIC DNA]</scope>
    <source>
        <strain evidence="3 4">WB1-6</strain>
    </source>
</reference>
<feature type="domain" description="TadE-like" evidence="2">
    <location>
        <begin position="41"/>
        <end position="70"/>
    </location>
</feature>
<evidence type="ECO:0000313" key="3">
    <source>
        <dbReference type="EMBL" id="OKL44174.1"/>
    </source>
</evidence>
<keyword evidence="1" id="KW-0812">Transmembrane</keyword>
<dbReference type="InterPro" id="IPR012495">
    <property type="entry name" value="TadE-like_dom"/>
</dbReference>
<dbReference type="EMBL" id="LVVZ01000014">
    <property type="protein sequence ID" value="OKL44174.1"/>
    <property type="molecule type" value="Genomic_DNA"/>
</dbReference>
<organism evidence="3 4">
    <name type="scientific">Pseudovibrio exalbescens</name>
    <dbReference type="NCBI Taxonomy" id="197461"/>
    <lineage>
        <taxon>Bacteria</taxon>
        <taxon>Pseudomonadati</taxon>
        <taxon>Pseudomonadota</taxon>
        <taxon>Alphaproteobacteria</taxon>
        <taxon>Hyphomicrobiales</taxon>
        <taxon>Stappiaceae</taxon>
        <taxon>Pseudovibrio</taxon>
    </lineage>
</organism>
<accession>A0A1U7JHK5</accession>
<dbReference type="Proteomes" id="UP000185783">
    <property type="component" value="Unassembled WGS sequence"/>
</dbReference>
<keyword evidence="4" id="KW-1185">Reference proteome</keyword>
<evidence type="ECO:0000313" key="4">
    <source>
        <dbReference type="Proteomes" id="UP000185783"/>
    </source>
</evidence>
<proteinExistence type="predicted"/>
<protein>
    <recommendedName>
        <fullName evidence="2">TadE-like domain-containing protein</fullName>
    </recommendedName>
</protein>
<comment type="caution">
    <text evidence="3">The sequence shown here is derived from an EMBL/GenBank/DDBJ whole genome shotgun (WGS) entry which is preliminary data.</text>
</comment>
<dbReference type="STRING" id="197461.A3843_07045"/>
<evidence type="ECO:0000256" key="1">
    <source>
        <dbReference type="SAM" id="Phobius"/>
    </source>
</evidence>
<dbReference type="Pfam" id="PF07811">
    <property type="entry name" value="TadE"/>
    <property type="match status" value="1"/>
</dbReference>
<sequence length="221" mass="24257">MKRVQGFETGQKVMRARQKEHGVRTGALWSWLRRFGDDRNGVAAVEFAVILPVFLILLVGMIELTTVLSVDRKVGRIGSSVADLIARETEVNSAMMNDLFSASEQIMTPYNATGTVIESGVVEFEKKSGNTFTTEVLWSAGKVLGNSGTTEPWSKGSPLPKGINIPNTIKTDGACLVITQVTHVYEPILGEVMDTLLGIGTITLEDLYFSEPRQTNCIQYR</sequence>
<keyword evidence="1" id="KW-0472">Membrane</keyword>
<evidence type="ECO:0000259" key="2">
    <source>
        <dbReference type="Pfam" id="PF07811"/>
    </source>
</evidence>
<feature type="transmembrane region" description="Helical" evidence="1">
    <location>
        <begin position="47"/>
        <end position="70"/>
    </location>
</feature>